<accession>A0A1H9W515</accession>
<dbReference type="EMBL" id="FOGU01000009">
    <property type="protein sequence ID" value="SES28988.1"/>
    <property type="molecule type" value="Genomic_DNA"/>
</dbReference>
<dbReference type="InterPro" id="IPR008471">
    <property type="entry name" value="MnmC-like_methylTransf"/>
</dbReference>
<gene>
    <name evidence="2" type="ORF">SAMN04490244_10996</name>
</gene>
<dbReference type="NCBIfam" id="NF033855">
    <property type="entry name" value="tRNA_MNMC2"/>
    <property type="match status" value="1"/>
</dbReference>
<dbReference type="Pfam" id="PF05430">
    <property type="entry name" value="Methyltransf_30"/>
    <property type="match status" value="1"/>
</dbReference>
<dbReference type="Gene3D" id="3.40.50.150">
    <property type="entry name" value="Vaccinia Virus protein VP39"/>
    <property type="match status" value="1"/>
</dbReference>
<dbReference type="GO" id="GO:0016645">
    <property type="term" value="F:oxidoreductase activity, acting on the CH-NH group of donors"/>
    <property type="evidence" value="ECO:0007669"/>
    <property type="project" value="InterPro"/>
</dbReference>
<keyword evidence="2" id="KW-0489">Methyltransferase</keyword>
<sequence length="230" mass="24290">MVAAMGLGQIERAGQTAGIEWRDGVPVSTLFGDPYFSLSDGLAETRHVFLDGNDLPGRFRDGFHIAELGFGTGLNILAAAALWADSGQSGTLTVTSFEAYPMSVDDMARAHAAFDLPPLAADLRAAWAGGARDIALGPVRLRVIEGNARATLPAWDGAADAWFLDGFAPARNPDLWAADLLAEVGRHTRPGGTCATYTAAGHVRRALAAAGFEVTRAPGHGRKRHMTRGR</sequence>
<dbReference type="GO" id="GO:0032259">
    <property type="term" value="P:methylation"/>
    <property type="evidence" value="ECO:0007669"/>
    <property type="project" value="UniProtKB-KW"/>
</dbReference>
<feature type="domain" description="MnmC-like methyltransferase" evidence="1">
    <location>
        <begin position="132"/>
        <end position="229"/>
    </location>
</feature>
<dbReference type="SUPFAM" id="SSF53335">
    <property type="entry name" value="S-adenosyl-L-methionine-dependent methyltransferases"/>
    <property type="match status" value="1"/>
</dbReference>
<dbReference type="STRING" id="641238.SAMN04490244_10996"/>
<dbReference type="AlphaFoldDB" id="A0A1H9W515"/>
<dbReference type="InterPro" id="IPR029063">
    <property type="entry name" value="SAM-dependent_MTases_sf"/>
</dbReference>
<evidence type="ECO:0000313" key="2">
    <source>
        <dbReference type="EMBL" id="SES28988.1"/>
    </source>
</evidence>
<proteinExistence type="predicted"/>
<reference evidence="2 3" key="1">
    <citation type="submission" date="2016-10" db="EMBL/GenBank/DDBJ databases">
        <authorList>
            <person name="de Groot N.N."/>
        </authorList>
    </citation>
    <scope>NUCLEOTIDE SEQUENCE [LARGE SCALE GENOMIC DNA]</scope>
    <source>
        <strain evidence="2 3">DSM 23042</strain>
    </source>
</reference>
<protein>
    <submittedName>
        <fullName evidence="2">tRNA U34 5-methylaminomethyl-2-thiouridine-forming methyltransferase MnmC</fullName>
    </submittedName>
</protein>
<keyword evidence="3" id="KW-1185">Reference proteome</keyword>
<dbReference type="GO" id="GO:0004808">
    <property type="term" value="F:tRNA (5-methylaminomethyl-2-thiouridylate)(34)-methyltransferase activity"/>
    <property type="evidence" value="ECO:0007669"/>
    <property type="project" value="InterPro"/>
</dbReference>
<evidence type="ECO:0000313" key="3">
    <source>
        <dbReference type="Proteomes" id="UP000198885"/>
    </source>
</evidence>
<name>A0A1H9W515_9RHOB</name>
<dbReference type="InterPro" id="IPR047785">
    <property type="entry name" value="tRNA_MNMC2"/>
</dbReference>
<dbReference type="Proteomes" id="UP000198885">
    <property type="component" value="Unassembled WGS sequence"/>
</dbReference>
<dbReference type="PANTHER" id="PTHR39963:SF1">
    <property type="entry name" value="MNMC-LIKE METHYLTRANSFERASE DOMAIN-CONTAINING PROTEIN"/>
    <property type="match status" value="1"/>
</dbReference>
<organism evidence="2 3">
    <name type="scientific">Tranquillimonas rosea</name>
    <dbReference type="NCBI Taxonomy" id="641238"/>
    <lineage>
        <taxon>Bacteria</taxon>
        <taxon>Pseudomonadati</taxon>
        <taxon>Pseudomonadota</taxon>
        <taxon>Alphaproteobacteria</taxon>
        <taxon>Rhodobacterales</taxon>
        <taxon>Roseobacteraceae</taxon>
        <taxon>Tranquillimonas</taxon>
    </lineage>
</organism>
<dbReference type="PANTHER" id="PTHR39963">
    <property type="entry name" value="SLL0983 PROTEIN"/>
    <property type="match status" value="1"/>
</dbReference>
<evidence type="ECO:0000259" key="1">
    <source>
        <dbReference type="Pfam" id="PF05430"/>
    </source>
</evidence>
<keyword evidence="2" id="KW-0808">Transferase</keyword>